<evidence type="ECO:0000256" key="13">
    <source>
        <dbReference type="ARBA" id="ARBA00023136"/>
    </source>
</evidence>
<name>A0A0E3S9M4_9EURY</name>
<keyword evidence="12" id="KW-0902">Two-component regulatory system</keyword>
<keyword evidence="8" id="KW-0547">Nucleotide-binding</keyword>
<keyword evidence="13" id="KW-0472">Membrane</keyword>
<keyword evidence="11" id="KW-1133">Transmembrane helix</keyword>
<feature type="domain" description="PAS" evidence="15">
    <location>
        <begin position="596"/>
        <end position="643"/>
    </location>
</feature>
<dbReference type="PATRIC" id="fig|1434110.4.peg.2285"/>
<protein>
    <submittedName>
        <fullName evidence="17">Diguanylate cyclase/phosphodiesterase (GGDEF &amp; EAL domains) with PAS/PAC sensor(S)</fullName>
    </submittedName>
</protein>
<keyword evidence="10" id="KW-0067">ATP-binding</keyword>
<evidence type="ECO:0000256" key="1">
    <source>
        <dbReference type="ARBA" id="ARBA00004429"/>
    </source>
</evidence>
<dbReference type="InterPro" id="IPR036890">
    <property type="entry name" value="HATPase_C_sf"/>
</dbReference>
<dbReference type="Gene3D" id="2.10.70.100">
    <property type="match status" value="2"/>
</dbReference>
<keyword evidence="9" id="KW-0418">Kinase</keyword>
<keyword evidence="2" id="KW-1003">Cell membrane</keyword>
<comment type="subcellular location">
    <subcellularLocation>
        <location evidence="1">Cell inner membrane</location>
        <topology evidence="1">Multi-pass membrane protein</topology>
    </subcellularLocation>
</comment>
<dbReference type="CDD" id="cd00130">
    <property type="entry name" value="PAS"/>
    <property type="match status" value="6"/>
</dbReference>
<keyword evidence="7" id="KW-0677">Repeat</keyword>
<dbReference type="Pfam" id="PF02518">
    <property type="entry name" value="HATPase_c"/>
    <property type="match status" value="1"/>
</dbReference>
<dbReference type="Pfam" id="PF00989">
    <property type="entry name" value="PAS"/>
    <property type="match status" value="1"/>
</dbReference>
<dbReference type="InterPro" id="IPR011495">
    <property type="entry name" value="Sig_transdc_His_kin_sub2_dim/P"/>
</dbReference>
<dbReference type="STRING" id="1434110.MSHOH_1801"/>
<dbReference type="InterPro" id="IPR001610">
    <property type="entry name" value="PAC"/>
</dbReference>
<dbReference type="SMART" id="SM00086">
    <property type="entry name" value="PAC"/>
    <property type="match status" value="5"/>
</dbReference>
<keyword evidence="3" id="KW-0997">Cell inner membrane</keyword>
<dbReference type="PANTHER" id="PTHR43065">
    <property type="entry name" value="SENSOR HISTIDINE KINASE"/>
    <property type="match status" value="1"/>
</dbReference>
<dbReference type="PROSITE" id="PS50113">
    <property type="entry name" value="PAC"/>
    <property type="match status" value="5"/>
</dbReference>
<dbReference type="FunFam" id="2.10.70.100:FF:000001">
    <property type="entry name" value="Sensory transduction histidine kinase"/>
    <property type="match status" value="1"/>
</dbReference>
<dbReference type="Pfam" id="PF07568">
    <property type="entry name" value="HisKA_2"/>
    <property type="match status" value="1"/>
</dbReference>
<dbReference type="FunFam" id="3.30.450.20:FF:000088">
    <property type="entry name" value="Sensory transduction histidine kinase"/>
    <property type="match status" value="1"/>
</dbReference>
<evidence type="ECO:0000313" key="17">
    <source>
        <dbReference type="EMBL" id="AKB78284.1"/>
    </source>
</evidence>
<dbReference type="SMART" id="SM00091">
    <property type="entry name" value="PAS"/>
    <property type="match status" value="6"/>
</dbReference>
<dbReference type="InterPro" id="IPR013655">
    <property type="entry name" value="PAS_fold_3"/>
</dbReference>
<feature type="domain" description="PAC" evidence="16">
    <location>
        <begin position="493"/>
        <end position="545"/>
    </location>
</feature>
<dbReference type="HOGENOM" id="CLU_000445_114_57_2"/>
<accession>A0A0E3S9M4</accession>
<evidence type="ECO:0000256" key="4">
    <source>
        <dbReference type="ARBA" id="ARBA00022553"/>
    </source>
</evidence>
<dbReference type="GO" id="GO:0000166">
    <property type="term" value="F:nucleotide binding"/>
    <property type="evidence" value="ECO:0007669"/>
    <property type="project" value="UniProtKB-KW"/>
</dbReference>
<evidence type="ECO:0000259" key="14">
    <source>
        <dbReference type="PROSITE" id="PS50109"/>
    </source>
</evidence>
<dbReference type="GeneID" id="25419415"/>
<dbReference type="GO" id="GO:0016740">
    <property type="term" value="F:transferase activity"/>
    <property type="evidence" value="ECO:0007669"/>
    <property type="project" value="UniProtKB-KW"/>
</dbReference>
<feature type="domain" description="Histidine kinase" evidence="14">
    <location>
        <begin position="830"/>
        <end position="1046"/>
    </location>
</feature>
<evidence type="ECO:0000256" key="11">
    <source>
        <dbReference type="ARBA" id="ARBA00022989"/>
    </source>
</evidence>
<dbReference type="Pfam" id="PF13188">
    <property type="entry name" value="PAS_8"/>
    <property type="match status" value="1"/>
</dbReference>
<evidence type="ECO:0000256" key="5">
    <source>
        <dbReference type="ARBA" id="ARBA00022679"/>
    </source>
</evidence>
<organism evidence="17 18">
    <name type="scientific">Methanosarcina horonobensis HB-1 = JCM 15518</name>
    <dbReference type="NCBI Taxonomy" id="1434110"/>
    <lineage>
        <taxon>Archaea</taxon>
        <taxon>Methanobacteriati</taxon>
        <taxon>Methanobacteriota</taxon>
        <taxon>Stenosarchaea group</taxon>
        <taxon>Methanomicrobia</taxon>
        <taxon>Methanosarcinales</taxon>
        <taxon>Methanosarcinaceae</taxon>
        <taxon>Methanosarcina</taxon>
    </lineage>
</organism>
<dbReference type="PANTHER" id="PTHR43065:SF23">
    <property type="entry name" value="SENSOR HISTIDINE KINASE PDTAS"/>
    <property type="match status" value="1"/>
</dbReference>
<dbReference type="Gene3D" id="3.30.565.10">
    <property type="entry name" value="Histidine kinase-like ATPase, C-terminal domain"/>
    <property type="match status" value="1"/>
</dbReference>
<gene>
    <name evidence="17" type="ORF">MSHOH_1801</name>
</gene>
<feature type="domain" description="PAC" evidence="16">
    <location>
        <begin position="645"/>
        <end position="697"/>
    </location>
</feature>
<feature type="domain" description="PAC" evidence="16">
    <location>
        <begin position="368"/>
        <end position="420"/>
    </location>
</feature>
<feature type="domain" description="PAS" evidence="15">
    <location>
        <begin position="142"/>
        <end position="202"/>
    </location>
</feature>
<dbReference type="InterPro" id="IPR013767">
    <property type="entry name" value="PAS_fold"/>
</dbReference>
<evidence type="ECO:0000313" key="18">
    <source>
        <dbReference type="Proteomes" id="UP000033101"/>
    </source>
</evidence>
<evidence type="ECO:0000259" key="15">
    <source>
        <dbReference type="PROSITE" id="PS50112"/>
    </source>
</evidence>
<feature type="domain" description="PAC" evidence="16">
    <location>
        <begin position="90"/>
        <end position="141"/>
    </location>
</feature>
<dbReference type="InterPro" id="IPR035965">
    <property type="entry name" value="PAS-like_dom_sf"/>
</dbReference>
<evidence type="ECO:0000256" key="3">
    <source>
        <dbReference type="ARBA" id="ARBA00022519"/>
    </source>
</evidence>
<dbReference type="Gene3D" id="3.30.450.20">
    <property type="entry name" value="PAS domain"/>
    <property type="match status" value="6"/>
</dbReference>
<dbReference type="EMBL" id="CP009516">
    <property type="protein sequence ID" value="AKB78284.1"/>
    <property type="molecule type" value="Genomic_DNA"/>
</dbReference>
<dbReference type="PROSITE" id="PS50112">
    <property type="entry name" value="PAS"/>
    <property type="match status" value="6"/>
</dbReference>
<dbReference type="InterPro" id="IPR000014">
    <property type="entry name" value="PAS"/>
</dbReference>
<keyword evidence="18" id="KW-1185">Reference proteome</keyword>
<dbReference type="PROSITE" id="PS50109">
    <property type="entry name" value="HIS_KIN"/>
    <property type="match status" value="1"/>
</dbReference>
<reference evidence="17 18" key="1">
    <citation type="submission" date="2014-07" db="EMBL/GenBank/DDBJ databases">
        <title>Methanogenic archaea and the global carbon cycle.</title>
        <authorList>
            <person name="Henriksen J.R."/>
            <person name="Luke J."/>
            <person name="Reinhart S."/>
            <person name="Benedict M.N."/>
            <person name="Youngblut N.D."/>
            <person name="Metcalf M.E."/>
            <person name="Whitaker R.J."/>
            <person name="Metcalf W.W."/>
        </authorList>
    </citation>
    <scope>NUCLEOTIDE SEQUENCE [LARGE SCALE GENOMIC DNA]</scope>
    <source>
        <strain evidence="17 18">HB-1</strain>
    </source>
</reference>
<feature type="domain" description="PAS" evidence="15">
    <location>
        <begin position="20"/>
        <end position="63"/>
    </location>
</feature>
<sequence length="1056" mass="122359">MFISGPDTSDQKDEEKLRDGEELYRVLFENSNDAVLLTSPDGTIYAANPASCRIFGMTEKEIIWAGRSGIVDTSDSRLRLALEMAGTGKFKGELNFRRKDGTTFPGELSTVLFFDKNDQVKTVMTIRDITERKRTEETMRKSEERYRMLFTNMTDAFFLAEIIYDKGGTPRDYRFLEINPAYERYTGLKKEQLLGKTILEVFPDISPMEMKEYEKVALSGIPTHYEVKSGEINNRYLDVYAFSPENRKLALIFKDITKSRQAREEPGKTHDNLEEKIIERTAELEKAYSYLKESEESLAEAQQMAHIGNWNWDIVNNKLLWSDELYRIFGLKPKEFEVTYNLFLTYAHSNDRDYVDNAVKKALNGKPFDINYRIILADGSERAVRAKAEVIFDENNTPVRMRGTVQDVTDLKQMEKALRESEEKYRNIVETANEGIFLMDAEFKLTYANKRTAELMRYTHEEIIGRPVMDFICEESKPAAERNLEKRRYGISEIYELKLMCKDGSPFWAFISAKPLFNKDGDFKGSLCMFTDVTKRKEAETKLKETLDNLENLVKVRTKELEIAFNSLKESERGLAEAQQMAHIGNWNWDIVNNNLFWSDELYRIFGLKPEEFEMTYDLFLTYVHPDDRDYVNSAFKKVLNEETFNINYRIILADGSERTVHAKTEVIFDGSNVPIRMRGTVQDVTERKIAEEKLRESEEKYRNIVETANEGIFLMDAEFKITYANRRTIELMGYTHEETIGSPVMDFICEESRPIAERSLEKRRCGIGESYELKLMCKDGSPFWALINAKPFFNKDGNFAGSLCMYTDITKRKEAEEALANIENARKKEIHHRIKNNLQVISSLLDLQAEKFKDREDIKDSEVLEAFRESQDRVISMALIHEELHRNEGLEKLNFSQYINELADNLFLTYRLGNDGTRFSKDIEENIFFDMDTSVPLGIIINELISNSLKYAFQGRYHGEIRVKLHGEEDREYEIEDREIEDRNSTAYVLSVSDNGIGIPKELDIGNPESLGLQLVTSLVEQLNGELELERNNGTEFIIRFTVTEKNNQASTPAQ</sequence>
<dbReference type="RefSeq" id="WP_052730796.1">
    <property type="nucleotide sequence ID" value="NZ_CP009516.1"/>
</dbReference>
<dbReference type="AlphaFoldDB" id="A0A0E3S9M4"/>
<dbReference type="GO" id="GO:0005886">
    <property type="term" value="C:plasma membrane"/>
    <property type="evidence" value="ECO:0007669"/>
    <property type="project" value="UniProtKB-SubCell"/>
</dbReference>
<dbReference type="KEGG" id="mhor:MSHOH_1801"/>
<dbReference type="SMART" id="SM00387">
    <property type="entry name" value="HATPase_c"/>
    <property type="match status" value="1"/>
</dbReference>
<dbReference type="InterPro" id="IPR000700">
    <property type="entry name" value="PAS-assoc_C"/>
</dbReference>
<feature type="domain" description="PAS" evidence="15">
    <location>
        <begin position="698"/>
        <end position="763"/>
    </location>
</feature>
<proteinExistence type="predicted"/>
<dbReference type="NCBIfam" id="TIGR00229">
    <property type="entry name" value="sensory_box"/>
    <property type="match status" value="6"/>
</dbReference>
<feature type="domain" description="PAS" evidence="15">
    <location>
        <begin position="421"/>
        <end position="486"/>
    </location>
</feature>
<evidence type="ECO:0000256" key="12">
    <source>
        <dbReference type="ARBA" id="ARBA00023012"/>
    </source>
</evidence>
<dbReference type="OrthoDB" id="135775at2157"/>
<dbReference type="SUPFAM" id="SSF55874">
    <property type="entry name" value="ATPase domain of HSP90 chaperone/DNA topoisomerase II/histidine kinase"/>
    <property type="match status" value="1"/>
</dbReference>
<evidence type="ECO:0000256" key="6">
    <source>
        <dbReference type="ARBA" id="ARBA00022692"/>
    </source>
</evidence>
<evidence type="ECO:0000256" key="7">
    <source>
        <dbReference type="ARBA" id="ARBA00022737"/>
    </source>
</evidence>
<evidence type="ECO:0000259" key="16">
    <source>
        <dbReference type="PROSITE" id="PS50113"/>
    </source>
</evidence>
<evidence type="ECO:0000256" key="9">
    <source>
        <dbReference type="ARBA" id="ARBA00022777"/>
    </source>
</evidence>
<evidence type="ECO:0000256" key="10">
    <source>
        <dbReference type="ARBA" id="ARBA00022840"/>
    </source>
</evidence>
<feature type="domain" description="PAS" evidence="15">
    <location>
        <begin position="294"/>
        <end position="366"/>
    </location>
</feature>
<keyword evidence="4" id="KW-0597">Phosphoprotein</keyword>
<dbReference type="SUPFAM" id="SSF55785">
    <property type="entry name" value="PYP-like sensor domain (PAS domain)"/>
    <property type="match status" value="6"/>
</dbReference>
<dbReference type="Pfam" id="PF13426">
    <property type="entry name" value="PAS_9"/>
    <property type="match status" value="2"/>
</dbReference>
<dbReference type="Pfam" id="PF08447">
    <property type="entry name" value="PAS_3"/>
    <property type="match status" value="2"/>
</dbReference>
<feature type="domain" description="PAC" evidence="16">
    <location>
        <begin position="770"/>
        <end position="822"/>
    </location>
</feature>
<keyword evidence="5" id="KW-0808">Transferase</keyword>
<evidence type="ECO:0000256" key="8">
    <source>
        <dbReference type="ARBA" id="ARBA00022741"/>
    </source>
</evidence>
<keyword evidence="6" id="KW-0812">Transmembrane</keyword>
<dbReference type="InterPro" id="IPR003594">
    <property type="entry name" value="HATPase_dom"/>
</dbReference>
<dbReference type="InterPro" id="IPR005467">
    <property type="entry name" value="His_kinase_dom"/>
</dbReference>
<dbReference type="Proteomes" id="UP000033101">
    <property type="component" value="Chromosome"/>
</dbReference>
<evidence type="ECO:0000256" key="2">
    <source>
        <dbReference type="ARBA" id="ARBA00022475"/>
    </source>
</evidence>